<comment type="caution">
    <text evidence="2">The sequence shown here is derived from an EMBL/GenBank/DDBJ whole genome shotgun (WGS) entry which is preliminary data.</text>
</comment>
<evidence type="ECO:0000256" key="1">
    <source>
        <dbReference type="SAM" id="MobiDB-lite"/>
    </source>
</evidence>
<reference evidence="2 3" key="1">
    <citation type="submission" date="2018-11" db="EMBL/GenBank/DDBJ databases">
        <title>Genome assembly of Steccherinum ochraceum LE-BIN_3174, the white-rot fungus of the Steccherinaceae family (The Residual Polyporoid clade, Polyporales, Basidiomycota).</title>
        <authorList>
            <person name="Fedorova T.V."/>
            <person name="Glazunova O.A."/>
            <person name="Landesman E.O."/>
            <person name="Moiseenko K.V."/>
            <person name="Psurtseva N.V."/>
            <person name="Savinova O.S."/>
            <person name="Shakhova N.V."/>
            <person name="Tyazhelova T.V."/>
            <person name="Vasina D.V."/>
        </authorList>
    </citation>
    <scope>NUCLEOTIDE SEQUENCE [LARGE SCALE GENOMIC DNA]</scope>
    <source>
        <strain evidence="2 3">LE-BIN_3174</strain>
    </source>
</reference>
<proteinExistence type="predicted"/>
<feature type="non-terminal residue" evidence="2">
    <location>
        <position position="145"/>
    </location>
</feature>
<name>A0A4R0R092_9APHY</name>
<sequence length="145" mass="15950">MTSDKPTEPTNDAPDAAMATDQPPSKPQSRAASRDSSLSSLTDTDNEGDTNSSPDSLATMVEIPTDGSKEFISYLPTAILHNPTTSDCDICQTTLNHSNELQLYDKEFKRALQFAHVAQEMREFNNIQDLRGYLAREEHTGDTAL</sequence>
<accession>A0A4R0R092</accession>
<organism evidence="2 3">
    <name type="scientific">Steccherinum ochraceum</name>
    <dbReference type="NCBI Taxonomy" id="92696"/>
    <lineage>
        <taxon>Eukaryota</taxon>
        <taxon>Fungi</taxon>
        <taxon>Dikarya</taxon>
        <taxon>Basidiomycota</taxon>
        <taxon>Agaricomycotina</taxon>
        <taxon>Agaricomycetes</taxon>
        <taxon>Polyporales</taxon>
        <taxon>Steccherinaceae</taxon>
        <taxon>Steccherinum</taxon>
    </lineage>
</organism>
<feature type="compositionally biased region" description="Low complexity" evidence="1">
    <location>
        <begin position="29"/>
        <end position="43"/>
    </location>
</feature>
<dbReference type="AlphaFoldDB" id="A0A4R0R092"/>
<evidence type="ECO:0000313" key="3">
    <source>
        <dbReference type="Proteomes" id="UP000292702"/>
    </source>
</evidence>
<gene>
    <name evidence="2" type="ORF">EIP91_010758</name>
</gene>
<dbReference type="EMBL" id="RWJN01000660">
    <property type="protein sequence ID" value="TCD60091.1"/>
    <property type="molecule type" value="Genomic_DNA"/>
</dbReference>
<feature type="region of interest" description="Disordered" evidence="1">
    <location>
        <begin position="1"/>
        <end position="59"/>
    </location>
</feature>
<protein>
    <submittedName>
        <fullName evidence="2">Uncharacterized protein</fullName>
    </submittedName>
</protein>
<keyword evidence="3" id="KW-1185">Reference proteome</keyword>
<dbReference type="Proteomes" id="UP000292702">
    <property type="component" value="Unassembled WGS sequence"/>
</dbReference>
<evidence type="ECO:0000313" key="2">
    <source>
        <dbReference type="EMBL" id="TCD60091.1"/>
    </source>
</evidence>
<feature type="compositionally biased region" description="Polar residues" evidence="1">
    <location>
        <begin position="1"/>
        <end position="10"/>
    </location>
</feature>